<gene>
    <name evidence="2" type="ORF">EDC18_101326</name>
</gene>
<evidence type="ECO:0000313" key="3">
    <source>
        <dbReference type="Proteomes" id="UP000294902"/>
    </source>
</evidence>
<proteinExistence type="predicted"/>
<reference evidence="2 3" key="1">
    <citation type="submission" date="2019-03" db="EMBL/GenBank/DDBJ databases">
        <title>Genomic Encyclopedia of Type Strains, Phase IV (KMG-IV): sequencing the most valuable type-strain genomes for metagenomic binning, comparative biology and taxonomic classification.</title>
        <authorList>
            <person name="Goeker M."/>
        </authorList>
    </citation>
    <scope>NUCLEOTIDE SEQUENCE [LARGE SCALE GENOMIC DNA]</scope>
    <source>
        <strain evidence="2 3">DSM 24629</strain>
    </source>
</reference>
<comment type="caution">
    <text evidence="2">The sequence shown here is derived from an EMBL/GenBank/DDBJ whole genome shotgun (WGS) entry which is preliminary data.</text>
</comment>
<keyword evidence="1" id="KW-0472">Membrane</keyword>
<dbReference type="AlphaFoldDB" id="A0A4R3MTJ1"/>
<feature type="transmembrane region" description="Helical" evidence="1">
    <location>
        <begin position="265"/>
        <end position="286"/>
    </location>
</feature>
<feature type="transmembrane region" description="Helical" evidence="1">
    <location>
        <begin position="12"/>
        <end position="32"/>
    </location>
</feature>
<evidence type="ECO:0000313" key="2">
    <source>
        <dbReference type="EMBL" id="TCT17030.1"/>
    </source>
</evidence>
<evidence type="ECO:0000256" key="1">
    <source>
        <dbReference type="SAM" id="Phobius"/>
    </source>
</evidence>
<feature type="transmembrane region" description="Helical" evidence="1">
    <location>
        <begin position="95"/>
        <end position="117"/>
    </location>
</feature>
<accession>A0A4R3MTJ1</accession>
<protein>
    <submittedName>
        <fullName evidence="2">Type II secretion system (T2SS) protein F</fullName>
    </submittedName>
</protein>
<sequence>MLDLLLIIKESNILIVLVILVLLVSIHISSLLTQKLEASLNKNIEWAKSPRRIKKTTQYLKIKKISMNIKKIGALERYIGKANHTMKRAGENRKFACAIYLFFRDMLPITFAGFLFIQREFNLMIYVFIFRLIVNFYVYQEIKKQANLFKKDAYMLYSFLNNQISSGVKQTDAIKNLHKVTNDKKLKERLKLMAATYIVTTNIDESLKYITDYYYTQEARSMAVAIKLGVDTGNNSTTLEKKEENMLNQFMDMVKFETEKLKYKYLMIGIIIGIPLIIFISYPLVIDLLQAEKQIFMNN</sequence>
<dbReference type="Proteomes" id="UP000294902">
    <property type="component" value="Unassembled WGS sequence"/>
</dbReference>
<keyword evidence="1" id="KW-0812">Transmembrane</keyword>
<dbReference type="EMBL" id="SMAL01000001">
    <property type="protein sequence ID" value="TCT17030.1"/>
    <property type="molecule type" value="Genomic_DNA"/>
</dbReference>
<name>A0A4R3MTJ1_9FIRM</name>
<dbReference type="RefSeq" id="WP_165878419.1">
    <property type="nucleotide sequence ID" value="NZ_SMAL01000001.1"/>
</dbReference>
<organism evidence="2 3">
    <name type="scientific">Natranaerovirga pectinivora</name>
    <dbReference type="NCBI Taxonomy" id="682400"/>
    <lineage>
        <taxon>Bacteria</taxon>
        <taxon>Bacillati</taxon>
        <taxon>Bacillota</taxon>
        <taxon>Clostridia</taxon>
        <taxon>Lachnospirales</taxon>
        <taxon>Natranaerovirgaceae</taxon>
        <taxon>Natranaerovirga</taxon>
    </lineage>
</organism>
<keyword evidence="1" id="KW-1133">Transmembrane helix</keyword>
<keyword evidence="3" id="KW-1185">Reference proteome</keyword>
<feature type="transmembrane region" description="Helical" evidence="1">
    <location>
        <begin position="123"/>
        <end position="140"/>
    </location>
</feature>